<evidence type="ECO:0000256" key="2">
    <source>
        <dbReference type="ARBA" id="ARBA00022692"/>
    </source>
</evidence>
<dbReference type="EMBL" id="JAAOCX010000010">
    <property type="protein sequence ID" value="MBJ7633062.1"/>
    <property type="molecule type" value="Genomic_DNA"/>
</dbReference>
<evidence type="ECO:0000313" key="10">
    <source>
        <dbReference type="Proteomes" id="UP000728106"/>
    </source>
</evidence>
<keyword evidence="2 5" id="KW-0812">Transmembrane</keyword>
<evidence type="ECO:0000259" key="7">
    <source>
        <dbReference type="Pfam" id="PF04138"/>
    </source>
</evidence>
<sequence>MTKTNNSAAVILIPAYEPTENFITVMINLKAATNRPVVVVDDGSGIHYQTIFAQIEELGATVLVHDQNRGKGVALKTGIKYVQTAFPNTAGIVTADSDGQHAIADIIRIAEKLEAGTEDLILGVRNFEKGAVPPKSYWGNKLTTKMTQFATGLVIPDTQTGLRGLPRNTLSAMSEISGDRFEYEMNMLLELQERGIGLTLVPIQTIYEGNNEGTHFHPIRDSLLVYKRFLKFAFSSLSSAMVDIALFAVLLLTLFKGASTMSLLGASVLARFISGIFNFILNQRWVFKSQNTTGDRRRYVALFSFQMVLSAGLLQLVDTFIPHPVPVKIMVDTLIFVGSYLVQKKLVFKSRMERTHEA</sequence>
<accession>A0A4Z0RKS8</accession>
<keyword evidence="4 5" id="KW-0472">Membrane</keyword>
<name>A0A4Z0RKS8_WEICO</name>
<dbReference type="AlphaFoldDB" id="A0A4Z0RKS8"/>
<dbReference type="PANTHER" id="PTHR48090">
    <property type="entry name" value="UNDECAPRENYL-PHOSPHATE 4-DEOXY-4-FORMAMIDO-L-ARABINOSE TRANSFERASE-RELATED"/>
    <property type="match status" value="1"/>
</dbReference>
<dbReference type="Proteomes" id="UP000808038">
    <property type="component" value="Unassembled WGS sequence"/>
</dbReference>
<dbReference type="GO" id="GO:0016020">
    <property type="term" value="C:membrane"/>
    <property type="evidence" value="ECO:0007669"/>
    <property type="project" value="UniProtKB-SubCell"/>
</dbReference>
<dbReference type="Pfam" id="PF00535">
    <property type="entry name" value="Glycos_transf_2"/>
    <property type="match status" value="1"/>
</dbReference>
<dbReference type="GO" id="GO:0000271">
    <property type="term" value="P:polysaccharide biosynthetic process"/>
    <property type="evidence" value="ECO:0007669"/>
    <property type="project" value="InterPro"/>
</dbReference>
<dbReference type="InterPro" id="IPR007267">
    <property type="entry name" value="GtrA_DPMS_TM"/>
</dbReference>
<keyword evidence="3 5" id="KW-1133">Transmembrane helix</keyword>
<comment type="caution">
    <text evidence="9">The sequence shown here is derived from an EMBL/GenBank/DDBJ whole genome shotgun (WGS) entry which is preliminary data.</text>
</comment>
<comment type="subcellular location">
    <subcellularLocation>
        <location evidence="1">Membrane</location>
        <topology evidence="1">Multi-pass membrane protein</topology>
    </subcellularLocation>
</comment>
<keyword evidence="10" id="KW-1185">Reference proteome</keyword>
<evidence type="ECO:0000313" key="9">
    <source>
        <dbReference type="EMBL" id="MBJ7638832.1"/>
    </source>
</evidence>
<organism evidence="9 10">
    <name type="scientific">Weissella confusa</name>
    <name type="common">Lactobacillus confusus</name>
    <dbReference type="NCBI Taxonomy" id="1583"/>
    <lineage>
        <taxon>Bacteria</taxon>
        <taxon>Bacillati</taxon>
        <taxon>Bacillota</taxon>
        <taxon>Bacilli</taxon>
        <taxon>Lactobacillales</taxon>
        <taxon>Lactobacillaceae</taxon>
        <taxon>Weissella</taxon>
    </lineage>
</organism>
<dbReference type="EMBL" id="JAAOCP010000005">
    <property type="protein sequence ID" value="MBJ7638832.1"/>
    <property type="molecule type" value="Genomic_DNA"/>
</dbReference>
<dbReference type="InterPro" id="IPR029044">
    <property type="entry name" value="Nucleotide-diphossugar_trans"/>
</dbReference>
<evidence type="ECO:0000313" key="8">
    <source>
        <dbReference type="EMBL" id="MBJ7633062.1"/>
    </source>
</evidence>
<dbReference type="SUPFAM" id="SSF53448">
    <property type="entry name" value="Nucleotide-diphospho-sugar transferases"/>
    <property type="match status" value="1"/>
</dbReference>
<gene>
    <name evidence="9" type="ORF">HAU20_05430</name>
    <name evidence="8" type="ORF">HAU43_08185</name>
</gene>
<evidence type="ECO:0000259" key="6">
    <source>
        <dbReference type="Pfam" id="PF00535"/>
    </source>
</evidence>
<dbReference type="PANTHER" id="PTHR48090:SF7">
    <property type="entry name" value="RFBJ PROTEIN"/>
    <property type="match status" value="1"/>
</dbReference>
<reference evidence="9 10" key="2">
    <citation type="journal article" date="2021" name="Int. J. Food Microbiol.">
        <title>Safety demonstration of a microbial species for use in the food chain: Weissella confusa.</title>
        <authorList>
            <person name="Bourdichon F."/>
            <person name="Patrone V."/>
            <person name="Fontana A."/>
            <person name="Milani G."/>
            <person name="Morelli L."/>
        </authorList>
    </citation>
    <scope>NUCLEOTIDE SEQUENCE [LARGE SCALE GENOMIC DNA]</scope>
    <source>
        <strain evidence="8">CCUG 30943</strain>
        <strain evidence="9 10">CCUG 43002</strain>
    </source>
</reference>
<dbReference type="RefSeq" id="WP_003609743.1">
    <property type="nucleotide sequence ID" value="NZ_CP049097.1"/>
</dbReference>
<evidence type="ECO:0000256" key="1">
    <source>
        <dbReference type="ARBA" id="ARBA00004141"/>
    </source>
</evidence>
<proteinExistence type="predicted"/>
<feature type="transmembrane region" description="Helical" evidence="5">
    <location>
        <begin position="229"/>
        <end position="255"/>
    </location>
</feature>
<feature type="transmembrane region" description="Helical" evidence="5">
    <location>
        <begin position="323"/>
        <end position="342"/>
    </location>
</feature>
<dbReference type="InterPro" id="IPR001173">
    <property type="entry name" value="Glyco_trans_2-like"/>
</dbReference>
<feature type="domain" description="GtrA/DPMS transmembrane" evidence="7">
    <location>
        <begin position="231"/>
        <end position="348"/>
    </location>
</feature>
<dbReference type="Proteomes" id="UP000728106">
    <property type="component" value="Unassembled WGS sequence"/>
</dbReference>
<evidence type="ECO:0000256" key="4">
    <source>
        <dbReference type="ARBA" id="ARBA00023136"/>
    </source>
</evidence>
<feature type="transmembrane region" description="Helical" evidence="5">
    <location>
        <begin position="261"/>
        <end position="280"/>
    </location>
</feature>
<evidence type="ECO:0000256" key="5">
    <source>
        <dbReference type="SAM" id="Phobius"/>
    </source>
</evidence>
<dbReference type="InterPro" id="IPR050256">
    <property type="entry name" value="Glycosyltransferase_2"/>
</dbReference>
<feature type="transmembrane region" description="Helical" evidence="5">
    <location>
        <begin position="300"/>
        <end position="317"/>
    </location>
</feature>
<dbReference type="Gene3D" id="3.90.550.10">
    <property type="entry name" value="Spore Coat Polysaccharide Biosynthesis Protein SpsA, Chain A"/>
    <property type="match status" value="1"/>
</dbReference>
<evidence type="ECO:0000256" key="3">
    <source>
        <dbReference type="ARBA" id="ARBA00022989"/>
    </source>
</evidence>
<reference evidence="9" key="1">
    <citation type="submission" date="2020-02" db="EMBL/GenBank/DDBJ databases">
        <authorList>
            <person name="Fontana A."/>
            <person name="Patrone V."/>
            <person name="Morelli L."/>
        </authorList>
    </citation>
    <scope>NUCLEOTIDE SEQUENCE</scope>
    <source>
        <strain evidence="8">CCUG 30943</strain>
        <strain evidence="9">CCUG 43002</strain>
    </source>
</reference>
<dbReference type="CDD" id="cd04179">
    <property type="entry name" value="DPM_DPG-synthase_like"/>
    <property type="match status" value="1"/>
</dbReference>
<dbReference type="Pfam" id="PF04138">
    <property type="entry name" value="GtrA_DPMS_TM"/>
    <property type="match status" value="1"/>
</dbReference>
<feature type="domain" description="Glycosyltransferase 2-like" evidence="6">
    <location>
        <begin position="11"/>
        <end position="168"/>
    </location>
</feature>
<protein>
    <submittedName>
        <fullName evidence="9">Glycosyltransferase</fullName>
    </submittedName>
</protein>